<feature type="region of interest" description="Disordered" evidence="1">
    <location>
        <begin position="1"/>
        <end position="54"/>
    </location>
</feature>
<proteinExistence type="predicted"/>
<feature type="compositionally biased region" description="Basic and acidic residues" evidence="1">
    <location>
        <begin position="10"/>
        <end position="32"/>
    </location>
</feature>
<organism evidence="2">
    <name type="scientific">Arion vulgaris</name>
    <dbReference type="NCBI Taxonomy" id="1028688"/>
    <lineage>
        <taxon>Eukaryota</taxon>
        <taxon>Metazoa</taxon>
        <taxon>Spiralia</taxon>
        <taxon>Lophotrochozoa</taxon>
        <taxon>Mollusca</taxon>
        <taxon>Gastropoda</taxon>
        <taxon>Heterobranchia</taxon>
        <taxon>Euthyneura</taxon>
        <taxon>Panpulmonata</taxon>
        <taxon>Eupulmonata</taxon>
        <taxon>Stylommatophora</taxon>
        <taxon>Helicina</taxon>
        <taxon>Arionoidea</taxon>
        <taxon>Arionidae</taxon>
        <taxon>Arion</taxon>
    </lineage>
</organism>
<name>A0A0B6ZPV1_9EUPU</name>
<dbReference type="EMBL" id="HACG01022890">
    <property type="protein sequence ID" value="CEK69755.1"/>
    <property type="molecule type" value="Transcribed_RNA"/>
</dbReference>
<evidence type="ECO:0000256" key="1">
    <source>
        <dbReference type="SAM" id="MobiDB-lite"/>
    </source>
</evidence>
<protein>
    <submittedName>
        <fullName evidence="2">Uncharacterized protein</fullName>
    </submittedName>
</protein>
<reference evidence="2" key="1">
    <citation type="submission" date="2014-12" db="EMBL/GenBank/DDBJ databases">
        <title>Insight into the proteome of Arion vulgaris.</title>
        <authorList>
            <person name="Aradska J."/>
            <person name="Bulat T."/>
            <person name="Smidak R."/>
            <person name="Sarate P."/>
            <person name="Gangsoo J."/>
            <person name="Sialana F."/>
            <person name="Bilban M."/>
            <person name="Lubec G."/>
        </authorList>
    </citation>
    <scope>NUCLEOTIDE SEQUENCE</scope>
    <source>
        <tissue evidence="2">Skin</tissue>
    </source>
</reference>
<gene>
    <name evidence="2" type="primary">ORF71441</name>
</gene>
<dbReference type="AlphaFoldDB" id="A0A0B6ZPV1"/>
<evidence type="ECO:0000313" key="2">
    <source>
        <dbReference type="EMBL" id="CEK69755.1"/>
    </source>
</evidence>
<accession>A0A0B6ZPV1</accession>
<sequence length="71" mass="8062">TLSDDGVDSTVKRDKNEIVRDMNTETSMERPAKPIPVAPAKKVYPHHNSSQDIAEARKRYLQRKRAREGAT</sequence>
<feature type="non-terminal residue" evidence="2">
    <location>
        <position position="1"/>
    </location>
</feature>